<evidence type="ECO:0000313" key="2">
    <source>
        <dbReference type="EMBL" id="KDR95238.1"/>
    </source>
</evidence>
<evidence type="ECO:0000313" key="3">
    <source>
        <dbReference type="Proteomes" id="UP000027946"/>
    </source>
</evidence>
<evidence type="ECO:0000256" key="1">
    <source>
        <dbReference type="SAM" id="Phobius"/>
    </source>
</evidence>
<dbReference type="OrthoDB" id="5471116at2"/>
<reference evidence="2 3" key="1">
    <citation type="submission" date="2014-03" db="EMBL/GenBank/DDBJ databases">
        <title>Genome sequence of Clostridium litorale W6, DSM 5388.</title>
        <authorList>
            <person name="Poehlein A."/>
            <person name="Jagirdar A."/>
            <person name="Khonsari B."/>
            <person name="Chibani C.M."/>
            <person name="Gutierrez Gutierrez D.A."/>
            <person name="Davydova E."/>
            <person name="Alghaithi H.S."/>
            <person name="Nair K.P."/>
            <person name="Dhamotharan K."/>
            <person name="Chandran L."/>
            <person name="G W."/>
            <person name="Daniel R."/>
        </authorList>
    </citation>
    <scope>NUCLEOTIDE SEQUENCE [LARGE SCALE GENOMIC DNA]</scope>
    <source>
        <strain evidence="2 3">W6</strain>
    </source>
</reference>
<dbReference type="eggNOG" id="ENOG50331P2">
    <property type="taxonomic scope" value="Bacteria"/>
</dbReference>
<evidence type="ECO:0008006" key="4">
    <source>
        <dbReference type="Google" id="ProtNLM"/>
    </source>
</evidence>
<accession>A0A069REL9</accession>
<name>A0A069REL9_PEPLI</name>
<feature type="transmembrane region" description="Helical" evidence="1">
    <location>
        <begin position="37"/>
        <end position="57"/>
    </location>
</feature>
<dbReference type="EMBL" id="JJMM01000011">
    <property type="protein sequence ID" value="KDR95238.1"/>
    <property type="molecule type" value="Genomic_DNA"/>
</dbReference>
<dbReference type="AlphaFoldDB" id="A0A069REL9"/>
<keyword evidence="1" id="KW-1133">Transmembrane helix</keyword>
<sequence>MNRHYVHTQIGYLLIIIYSFVLAVVTYQVIISGFDLIAAWVLVLIVIVMALFTTLTVEIDEEFLRIRFGIGLIRKKLALSEIKSCSIVKNRWYYGWGIHLTPRGWLYNVSGFDAVEIVMKSGKKYRIGTDVPDELEKALCQSADIK</sequence>
<dbReference type="Proteomes" id="UP000027946">
    <property type="component" value="Unassembled WGS sequence"/>
</dbReference>
<keyword evidence="1" id="KW-0472">Membrane</keyword>
<keyword evidence="3" id="KW-1185">Reference proteome</keyword>
<gene>
    <name evidence="2" type="ORF">CLIT_11c02670</name>
</gene>
<proteinExistence type="predicted"/>
<comment type="caution">
    <text evidence="2">The sequence shown here is derived from an EMBL/GenBank/DDBJ whole genome shotgun (WGS) entry which is preliminary data.</text>
</comment>
<dbReference type="RefSeq" id="WP_038265367.1">
    <property type="nucleotide sequence ID" value="NZ_FSRH01000002.1"/>
</dbReference>
<keyword evidence="1" id="KW-0812">Transmembrane</keyword>
<organism evidence="2 3">
    <name type="scientific">Peptoclostridium litorale DSM 5388</name>
    <dbReference type="NCBI Taxonomy" id="1121324"/>
    <lineage>
        <taxon>Bacteria</taxon>
        <taxon>Bacillati</taxon>
        <taxon>Bacillota</taxon>
        <taxon>Clostridia</taxon>
        <taxon>Peptostreptococcales</taxon>
        <taxon>Peptoclostridiaceae</taxon>
        <taxon>Peptoclostridium</taxon>
    </lineage>
</organism>
<protein>
    <recommendedName>
        <fullName evidence="4">Bacterial Pleckstrin homology domain-containing protein</fullName>
    </recommendedName>
</protein>
<feature type="transmembrane region" description="Helical" evidence="1">
    <location>
        <begin position="12"/>
        <end position="31"/>
    </location>
</feature>